<dbReference type="EMBL" id="WNKQ01000006">
    <property type="protein sequence ID" value="KAF5851049.1"/>
    <property type="molecule type" value="Genomic_DNA"/>
</dbReference>
<reference evidence="1" key="1">
    <citation type="submission" date="2019-11" db="EMBL/GenBank/DDBJ databases">
        <title>Bipolaris sorokiniana Genome sequencing.</title>
        <authorList>
            <person name="Wang H."/>
        </authorList>
    </citation>
    <scope>NUCLEOTIDE SEQUENCE</scope>
</reference>
<evidence type="ECO:0000313" key="2">
    <source>
        <dbReference type="Proteomes" id="UP000624244"/>
    </source>
</evidence>
<sequence>MHLSKDESLSRYHGNRCVNGAGITYCRITPLQLGDSKQVSIEHSFEEQRNKDGTEAKVVSLMDAVALPENEEDGCNKMEHGSGVVYNE</sequence>
<dbReference type="AlphaFoldDB" id="A0A8H5ZLG5"/>
<protein>
    <submittedName>
        <fullName evidence="1">Uncharacterized protein</fullName>
    </submittedName>
</protein>
<organism evidence="1 2">
    <name type="scientific">Cochliobolus sativus</name>
    <name type="common">Common root rot and spot blotch fungus</name>
    <name type="synonym">Bipolaris sorokiniana</name>
    <dbReference type="NCBI Taxonomy" id="45130"/>
    <lineage>
        <taxon>Eukaryota</taxon>
        <taxon>Fungi</taxon>
        <taxon>Dikarya</taxon>
        <taxon>Ascomycota</taxon>
        <taxon>Pezizomycotina</taxon>
        <taxon>Dothideomycetes</taxon>
        <taxon>Pleosporomycetidae</taxon>
        <taxon>Pleosporales</taxon>
        <taxon>Pleosporineae</taxon>
        <taxon>Pleosporaceae</taxon>
        <taxon>Bipolaris</taxon>
    </lineage>
</organism>
<comment type="caution">
    <text evidence="1">The sequence shown here is derived from an EMBL/GenBank/DDBJ whole genome shotgun (WGS) entry which is preliminary data.</text>
</comment>
<proteinExistence type="predicted"/>
<dbReference type="Proteomes" id="UP000624244">
    <property type="component" value="Unassembled WGS sequence"/>
</dbReference>
<gene>
    <name evidence="1" type="ORF">GGP41_010730</name>
</gene>
<evidence type="ECO:0000313" key="1">
    <source>
        <dbReference type="EMBL" id="KAF5851049.1"/>
    </source>
</evidence>
<name>A0A8H5ZLG5_COCSA</name>
<accession>A0A8H5ZLG5</accession>